<feature type="compositionally biased region" description="Polar residues" evidence="1">
    <location>
        <begin position="49"/>
        <end position="60"/>
    </location>
</feature>
<dbReference type="Proteomes" id="UP000076154">
    <property type="component" value="Unassembled WGS sequence"/>
</dbReference>
<organism evidence="2 3">
    <name type="scientific">Hypsizygus marmoreus</name>
    <name type="common">White beech mushroom</name>
    <name type="synonym">Agaricus marmoreus</name>
    <dbReference type="NCBI Taxonomy" id="39966"/>
    <lineage>
        <taxon>Eukaryota</taxon>
        <taxon>Fungi</taxon>
        <taxon>Dikarya</taxon>
        <taxon>Basidiomycota</taxon>
        <taxon>Agaricomycotina</taxon>
        <taxon>Agaricomycetes</taxon>
        <taxon>Agaricomycetidae</taxon>
        <taxon>Agaricales</taxon>
        <taxon>Tricholomatineae</taxon>
        <taxon>Lyophyllaceae</taxon>
        <taxon>Hypsizygus</taxon>
    </lineage>
</organism>
<dbReference type="AlphaFoldDB" id="A0A369KAL2"/>
<feature type="compositionally biased region" description="Acidic residues" evidence="1">
    <location>
        <begin position="69"/>
        <end position="80"/>
    </location>
</feature>
<accession>A0A369KAL2</accession>
<sequence length="129" mass="14678">MDVYRDCELHRRRPGRIYEDRDVDDFRRGLVKLQNGKLKKWVADTTGARNLSKSTGSTTAVPEDHDLQPDEDEDNFADQDDTGHSGEEMSFGFMQMVDGELVVETLDATELDELIAAFEQEYTSGEDEL</sequence>
<dbReference type="STRING" id="39966.A0A369KAL2"/>
<dbReference type="InParanoid" id="A0A369KAL2"/>
<keyword evidence="3" id="KW-1185">Reference proteome</keyword>
<comment type="caution">
    <text evidence="2">The sequence shown here is derived from an EMBL/GenBank/DDBJ whole genome shotgun (WGS) entry which is preliminary data.</text>
</comment>
<protein>
    <submittedName>
        <fullName evidence="2">Uncharacterized protein</fullName>
    </submittedName>
</protein>
<evidence type="ECO:0000313" key="3">
    <source>
        <dbReference type="Proteomes" id="UP000076154"/>
    </source>
</evidence>
<gene>
    <name evidence="2" type="ORF">Hypma_007321</name>
</gene>
<evidence type="ECO:0000313" key="2">
    <source>
        <dbReference type="EMBL" id="RDB30490.1"/>
    </source>
</evidence>
<dbReference type="EMBL" id="LUEZ02000005">
    <property type="protein sequence ID" value="RDB30490.1"/>
    <property type="molecule type" value="Genomic_DNA"/>
</dbReference>
<evidence type="ECO:0000256" key="1">
    <source>
        <dbReference type="SAM" id="MobiDB-lite"/>
    </source>
</evidence>
<feature type="region of interest" description="Disordered" evidence="1">
    <location>
        <begin position="49"/>
        <end position="90"/>
    </location>
</feature>
<name>A0A369KAL2_HYPMA</name>
<proteinExistence type="predicted"/>
<reference evidence="2" key="1">
    <citation type="submission" date="2018-04" db="EMBL/GenBank/DDBJ databases">
        <title>Whole genome sequencing of Hypsizygus marmoreus.</title>
        <authorList>
            <person name="Choi I.-G."/>
            <person name="Min B."/>
            <person name="Kim J.-G."/>
            <person name="Kim S."/>
            <person name="Oh Y.-L."/>
            <person name="Kong W.-S."/>
            <person name="Park H."/>
            <person name="Jeong J."/>
            <person name="Song E.-S."/>
        </authorList>
    </citation>
    <scope>NUCLEOTIDE SEQUENCE [LARGE SCALE GENOMIC DNA]</scope>
    <source>
        <strain evidence="2">51987-8</strain>
    </source>
</reference>